<keyword evidence="3 5" id="KW-1133">Transmembrane helix</keyword>
<dbReference type="Pfam" id="PF12698">
    <property type="entry name" value="ABC2_membrane_3"/>
    <property type="match status" value="1"/>
</dbReference>
<protein>
    <recommendedName>
        <fullName evidence="6">ABC-2 type transporter transmembrane domain-containing protein</fullName>
    </recommendedName>
</protein>
<sequence>AYVVLDSDILEGAGKIRLYTYKPKASNIDIFWTIENLFRRAVVNQRYKMQNLSKELLAKLQHVPLERVEMGPAEGQDRVQSETDRVMKMMVPFFFMYLIFMGIVGTGQHMISSVIEEKNSRVIEVLLSAVSPFQLMAGKILGLGGIGLTVVGLWAFAAYITARWQGLNIDVTTEFVLYFVIYYILGFLLITSLLTAVGSICNTIKETQGLMMPIMMVFIIPLLAWFKVVRDPNGLMSRVFSFLPPLTPMVMILRLSSGSDIWKVEIFASIVLLAVTVLAAMWAAAKIFRTGILMYGKRLGLREVCRCLRQS</sequence>
<keyword evidence="2 5" id="KW-0812">Transmembrane</keyword>
<feature type="domain" description="ABC-2 type transporter transmembrane" evidence="6">
    <location>
        <begin position="47"/>
        <end position="285"/>
    </location>
</feature>
<feature type="transmembrane region" description="Helical" evidence="5">
    <location>
        <begin position="176"/>
        <end position="198"/>
    </location>
</feature>
<evidence type="ECO:0000259" key="6">
    <source>
        <dbReference type="Pfam" id="PF12698"/>
    </source>
</evidence>
<evidence type="ECO:0000256" key="2">
    <source>
        <dbReference type="ARBA" id="ARBA00022692"/>
    </source>
</evidence>
<accession>X0RN64</accession>
<dbReference type="PANTHER" id="PTHR43471:SF3">
    <property type="entry name" value="ABC TRANSPORTER PERMEASE PROTEIN NATB"/>
    <property type="match status" value="1"/>
</dbReference>
<feature type="non-terminal residue" evidence="7">
    <location>
        <position position="1"/>
    </location>
</feature>
<feature type="transmembrane region" description="Helical" evidence="5">
    <location>
        <begin position="140"/>
        <end position="164"/>
    </location>
</feature>
<evidence type="ECO:0000313" key="7">
    <source>
        <dbReference type="EMBL" id="GAF70264.1"/>
    </source>
</evidence>
<gene>
    <name evidence="7" type="ORF">S01H1_15062</name>
</gene>
<dbReference type="AlphaFoldDB" id="X0RN64"/>
<comment type="subcellular location">
    <subcellularLocation>
        <location evidence="1">Membrane</location>
        <topology evidence="1">Multi-pass membrane protein</topology>
    </subcellularLocation>
</comment>
<dbReference type="GO" id="GO:0016020">
    <property type="term" value="C:membrane"/>
    <property type="evidence" value="ECO:0007669"/>
    <property type="project" value="UniProtKB-SubCell"/>
</dbReference>
<comment type="caution">
    <text evidence="7">The sequence shown here is derived from an EMBL/GenBank/DDBJ whole genome shotgun (WGS) entry which is preliminary data.</text>
</comment>
<feature type="transmembrane region" description="Helical" evidence="5">
    <location>
        <begin position="235"/>
        <end position="254"/>
    </location>
</feature>
<evidence type="ECO:0000256" key="3">
    <source>
        <dbReference type="ARBA" id="ARBA00022989"/>
    </source>
</evidence>
<evidence type="ECO:0000256" key="1">
    <source>
        <dbReference type="ARBA" id="ARBA00004141"/>
    </source>
</evidence>
<feature type="transmembrane region" description="Helical" evidence="5">
    <location>
        <begin position="266"/>
        <end position="288"/>
    </location>
</feature>
<feature type="transmembrane region" description="Helical" evidence="5">
    <location>
        <begin position="90"/>
        <end position="111"/>
    </location>
</feature>
<dbReference type="PANTHER" id="PTHR43471">
    <property type="entry name" value="ABC TRANSPORTER PERMEASE"/>
    <property type="match status" value="1"/>
</dbReference>
<dbReference type="GO" id="GO:0140359">
    <property type="term" value="F:ABC-type transporter activity"/>
    <property type="evidence" value="ECO:0007669"/>
    <property type="project" value="InterPro"/>
</dbReference>
<evidence type="ECO:0000256" key="5">
    <source>
        <dbReference type="SAM" id="Phobius"/>
    </source>
</evidence>
<organism evidence="7">
    <name type="scientific">marine sediment metagenome</name>
    <dbReference type="NCBI Taxonomy" id="412755"/>
    <lineage>
        <taxon>unclassified sequences</taxon>
        <taxon>metagenomes</taxon>
        <taxon>ecological metagenomes</taxon>
    </lineage>
</organism>
<dbReference type="EMBL" id="BARS01007856">
    <property type="protein sequence ID" value="GAF70264.1"/>
    <property type="molecule type" value="Genomic_DNA"/>
</dbReference>
<keyword evidence="4 5" id="KW-0472">Membrane</keyword>
<evidence type="ECO:0000256" key="4">
    <source>
        <dbReference type="ARBA" id="ARBA00023136"/>
    </source>
</evidence>
<feature type="transmembrane region" description="Helical" evidence="5">
    <location>
        <begin position="210"/>
        <end position="228"/>
    </location>
</feature>
<proteinExistence type="predicted"/>
<reference evidence="7" key="1">
    <citation type="journal article" date="2014" name="Front. Microbiol.">
        <title>High frequency of phylogenetically diverse reductive dehalogenase-homologous genes in deep subseafloor sedimentary metagenomes.</title>
        <authorList>
            <person name="Kawai M."/>
            <person name="Futagami T."/>
            <person name="Toyoda A."/>
            <person name="Takaki Y."/>
            <person name="Nishi S."/>
            <person name="Hori S."/>
            <person name="Arai W."/>
            <person name="Tsubouchi T."/>
            <person name="Morono Y."/>
            <person name="Uchiyama I."/>
            <person name="Ito T."/>
            <person name="Fujiyama A."/>
            <person name="Inagaki F."/>
            <person name="Takami H."/>
        </authorList>
    </citation>
    <scope>NUCLEOTIDE SEQUENCE</scope>
    <source>
        <strain evidence="7">Expedition CK06-06</strain>
    </source>
</reference>
<name>X0RN64_9ZZZZ</name>
<dbReference type="InterPro" id="IPR013525">
    <property type="entry name" value="ABC2_TM"/>
</dbReference>